<accession>A0A844ZYT2</accession>
<comment type="caution">
    <text evidence="10">The sequence shown here is derived from an EMBL/GenBank/DDBJ whole genome shotgun (WGS) entry which is preliminary data.</text>
</comment>
<comment type="catalytic activity">
    <reaction evidence="8">
        <text>6-carboxy-5,6,7,8-tetrahydropterin + H(+) = 7-carboxy-7-carbaguanine + NH4(+)</text>
        <dbReference type="Rhea" id="RHEA:27974"/>
        <dbReference type="ChEBI" id="CHEBI:15378"/>
        <dbReference type="ChEBI" id="CHEBI:28938"/>
        <dbReference type="ChEBI" id="CHEBI:61032"/>
        <dbReference type="ChEBI" id="CHEBI:61036"/>
        <dbReference type="EC" id="4.3.99.3"/>
    </reaction>
</comment>
<dbReference type="PIRSF" id="PIRSF000370">
    <property type="entry name" value="QueE"/>
    <property type="match status" value="1"/>
</dbReference>
<evidence type="ECO:0000313" key="10">
    <source>
        <dbReference type="EMBL" id="MXO92390.1"/>
    </source>
</evidence>
<dbReference type="GO" id="GO:0051539">
    <property type="term" value="F:4 iron, 4 sulfur cluster binding"/>
    <property type="evidence" value="ECO:0007669"/>
    <property type="project" value="UniProtKB-UniRule"/>
</dbReference>
<dbReference type="Gene3D" id="3.20.20.70">
    <property type="entry name" value="Aldolase class I"/>
    <property type="match status" value="1"/>
</dbReference>
<evidence type="ECO:0000313" key="11">
    <source>
        <dbReference type="Proteomes" id="UP000460626"/>
    </source>
</evidence>
<keyword evidence="2 8" id="KW-0949">S-adenosyl-L-methionine</keyword>
<dbReference type="PANTHER" id="PTHR42836">
    <property type="entry name" value="7-CARBOXY-7-DEAZAGUANINE SYNTHASE"/>
    <property type="match status" value="1"/>
</dbReference>
<evidence type="ECO:0000259" key="9">
    <source>
        <dbReference type="PROSITE" id="PS51918"/>
    </source>
</evidence>
<dbReference type="GO" id="GO:0008616">
    <property type="term" value="P:tRNA queuosine(34) biosynthetic process"/>
    <property type="evidence" value="ECO:0007669"/>
    <property type="project" value="UniProtKB-UniRule"/>
</dbReference>
<keyword evidence="1 8" id="KW-0004">4Fe-4S</keyword>
<dbReference type="CDD" id="cd01335">
    <property type="entry name" value="Radical_SAM"/>
    <property type="match status" value="1"/>
</dbReference>
<dbReference type="InterPro" id="IPR013785">
    <property type="entry name" value="Aldolase_TIM"/>
</dbReference>
<evidence type="ECO:0000256" key="1">
    <source>
        <dbReference type="ARBA" id="ARBA00022485"/>
    </source>
</evidence>
<feature type="binding site" evidence="8">
    <location>
        <position position="95"/>
    </location>
    <ligand>
        <name>substrate</name>
    </ligand>
</feature>
<comment type="cofactor">
    <cofactor evidence="8">
        <name>Mg(2+)</name>
        <dbReference type="ChEBI" id="CHEBI:18420"/>
    </cofactor>
</comment>
<name>A0A844ZYT2_9SPHN</name>
<dbReference type="PANTHER" id="PTHR42836:SF1">
    <property type="entry name" value="7-CARBOXY-7-DEAZAGUANINE SYNTHASE"/>
    <property type="match status" value="1"/>
</dbReference>
<evidence type="ECO:0000256" key="3">
    <source>
        <dbReference type="ARBA" id="ARBA00022723"/>
    </source>
</evidence>
<dbReference type="OrthoDB" id="9792276at2"/>
<keyword evidence="7 8" id="KW-0456">Lyase</keyword>
<feature type="binding site" evidence="8">
    <location>
        <position position="97"/>
    </location>
    <ligand>
        <name>S-adenosyl-L-methionine</name>
        <dbReference type="ChEBI" id="CHEBI:59789"/>
    </ligand>
</feature>
<feature type="binding site" evidence="8">
    <location>
        <begin position="142"/>
        <end position="144"/>
    </location>
    <ligand>
        <name>S-adenosyl-L-methionine</name>
        <dbReference type="ChEBI" id="CHEBI:59789"/>
    </ligand>
</feature>
<evidence type="ECO:0000256" key="5">
    <source>
        <dbReference type="ARBA" id="ARBA00023004"/>
    </source>
</evidence>
<evidence type="ECO:0000256" key="6">
    <source>
        <dbReference type="ARBA" id="ARBA00023014"/>
    </source>
</evidence>
<dbReference type="InterPro" id="IPR007197">
    <property type="entry name" value="rSAM"/>
</dbReference>
<feature type="binding site" evidence="8">
    <location>
        <position position="42"/>
    </location>
    <ligand>
        <name>[4Fe-4S] cluster</name>
        <dbReference type="ChEBI" id="CHEBI:49883"/>
        <note>4Fe-4S-S-AdoMet</note>
    </ligand>
</feature>
<dbReference type="EMBL" id="WTYH01000001">
    <property type="protein sequence ID" value="MXO92390.1"/>
    <property type="molecule type" value="Genomic_DNA"/>
</dbReference>
<comment type="pathway">
    <text evidence="8">Purine metabolism; 7-cyano-7-deazaguanine biosynthesis.</text>
</comment>
<dbReference type="UniPathway" id="UPA00391"/>
<dbReference type="Pfam" id="PF04055">
    <property type="entry name" value="Radical_SAM"/>
    <property type="match status" value="1"/>
</dbReference>
<keyword evidence="11" id="KW-1185">Reference proteome</keyword>
<comment type="cofactor">
    <cofactor evidence="8">
        <name>[4Fe-4S] cluster</name>
        <dbReference type="ChEBI" id="CHEBI:49883"/>
    </cofactor>
    <text evidence="8">Binds 1 [4Fe-4S] cluster. The cluster is coordinated with 3 cysteines and an exchangeable S-adenosyl-L-methionine.</text>
</comment>
<keyword evidence="6 8" id="KW-0411">Iron-sulfur</keyword>
<evidence type="ECO:0000256" key="7">
    <source>
        <dbReference type="ARBA" id="ARBA00023239"/>
    </source>
</evidence>
<dbReference type="Proteomes" id="UP000460626">
    <property type="component" value="Unassembled WGS sequence"/>
</dbReference>
<feature type="domain" description="Radical SAM core" evidence="9">
    <location>
        <begin position="25"/>
        <end position="240"/>
    </location>
</feature>
<dbReference type="GO" id="GO:0000287">
    <property type="term" value="F:magnesium ion binding"/>
    <property type="evidence" value="ECO:0007669"/>
    <property type="project" value="UniProtKB-UniRule"/>
</dbReference>
<keyword evidence="8" id="KW-0671">Queuosine biosynthesis</keyword>
<keyword evidence="3 8" id="KW-0479">Metal-binding</keyword>
<dbReference type="AlphaFoldDB" id="A0A844ZYT2"/>
<proteinExistence type="inferred from homology"/>
<comment type="subunit">
    <text evidence="8">Homodimer.</text>
</comment>
<protein>
    <recommendedName>
        <fullName evidence="8">7-carboxy-7-deazaguanine synthase</fullName>
        <shortName evidence="8">CDG synthase</shortName>
        <ecNumber evidence="8">4.3.99.3</ecNumber>
    </recommendedName>
    <alternativeName>
        <fullName evidence="8">Queuosine biosynthesis protein QueE</fullName>
    </alternativeName>
</protein>
<comment type="similarity">
    <text evidence="8">Belongs to the radical SAM superfamily. 7-carboxy-7-deazaguanine synthase family.</text>
</comment>
<dbReference type="GO" id="GO:0016840">
    <property type="term" value="F:carbon-nitrogen lyase activity"/>
    <property type="evidence" value="ECO:0007669"/>
    <property type="project" value="UniProtKB-UniRule"/>
</dbReference>
<gene>
    <name evidence="8" type="primary">queE</name>
    <name evidence="10" type="ORF">GRI62_02070</name>
</gene>
<comment type="function">
    <text evidence="8">Catalyzes the complex heterocyclic radical-mediated conversion of 6-carboxy-5,6,7,8-tetrahydropterin (CPH4) to 7-carboxy-7-deazaguanine (CDG), a step common to the biosynthetic pathways of all 7-deazapurine-containing compounds.</text>
</comment>
<dbReference type="InterPro" id="IPR058240">
    <property type="entry name" value="rSAM_sf"/>
</dbReference>
<feature type="binding site" evidence="8">
    <location>
        <position position="34"/>
    </location>
    <ligand>
        <name>substrate</name>
    </ligand>
</feature>
<dbReference type="GO" id="GO:1904047">
    <property type="term" value="F:S-adenosyl-L-methionine binding"/>
    <property type="evidence" value="ECO:0007669"/>
    <property type="project" value="UniProtKB-UniRule"/>
</dbReference>
<comment type="cofactor">
    <cofactor evidence="8">
        <name>S-adenosyl-L-methionine</name>
        <dbReference type="ChEBI" id="CHEBI:59789"/>
    </cofactor>
    <text evidence="8">Binds 1 S-adenosyl-L-methionine per subunit.</text>
</comment>
<dbReference type="RefSeq" id="WP_131451774.1">
    <property type="nucleotide sequence ID" value="NZ_BMJK01000001.1"/>
</dbReference>
<dbReference type="PROSITE" id="PS51918">
    <property type="entry name" value="RADICAL_SAM"/>
    <property type="match status" value="1"/>
</dbReference>
<feature type="binding site" evidence="8">
    <location>
        <position position="45"/>
    </location>
    <ligand>
        <name>[4Fe-4S] cluster</name>
        <dbReference type="ChEBI" id="CHEBI:49883"/>
        <note>4Fe-4S-S-AdoMet</note>
    </ligand>
</feature>
<dbReference type="SUPFAM" id="SSF102114">
    <property type="entry name" value="Radical SAM enzymes"/>
    <property type="match status" value="1"/>
</dbReference>
<dbReference type="InterPro" id="IPR024924">
    <property type="entry name" value="7-CO-7-deazaguanine_synth-like"/>
</dbReference>
<dbReference type="EC" id="4.3.99.3" evidence="8"/>
<keyword evidence="5 8" id="KW-0408">Iron</keyword>
<feature type="binding site" evidence="8">
    <location>
        <begin position="44"/>
        <end position="46"/>
    </location>
    <ligand>
        <name>S-adenosyl-L-methionine</name>
        <dbReference type="ChEBI" id="CHEBI:59789"/>
    </ligand>
</feature>
<feature type="binding site" evidence="8">
    <location>
        <position position="47"/>
    </location>
    <ligand>
        <name>Mg(2+)</name>
        <dbReference type="ChEBI" id="CHEBI:18420"/>
    </ligand>
</feature>
<organism evidence="10 11">
    <name type="scientific">Aurantiacibacter arachoides</name>
    <dbReference type="NCBI Taxonomy" id="1850444"/>
    <lineage>
        <taxon>Bacteria</taxon>
        <taxon>Pseudomonadati</taxon>
        <taxon>Pseudomonadota</taxon>
        <taxon>Alphaproteobacteria</taxon>
        <taxon>Sphingomonadales</taxon>
        <taxon>Erythrobacteraceae</taxon>
        <taxon>Aurantiacibacter</taxon>
    </lineage>
</organism>
<evidence type="ECO:0000256" key="8">
    <source>
        <dbReference type="HAMAP-Rule" id="MF_00917"/>
    </source>
</evidence>
<evidence type="ECO:0000256" key="2">
    <source>
        <dbReference type="ARBA" id="ARBA00022691"/>
    </source>
</evidence>
<dbReference type="SFLD" id="SFLDS00029">
    <property type="entry name" value="Radical_SAM"/>
    <property type="match status" value="1"/>
</dbReference>
<feature type="binding site" evidence="8">
    <location>
        <position position="38"/>
    </location>
    <ligand>
        <name>[4Fe-4S] cluster</name>
        <dbReference type="ChEBI" id="CHEBI:49883"/>
        <note>4Fe-4S-S-AdoMet</note>
    </ligand>
</feature>
<comment type="caution">
    <text evidence="8">Lacks conserved residue(s) required for the propagation of feature annotation.</text>
</comment>
<keyword evidence="4 8" id="KW-0460">Magnesium</keyword>
<sequence length="244" mass="26057">MTLVLATQAPGEPEIFASVQGEGPSAGTPVAFVRLSRCNLACVWCDTPYTWHFDGDARPHRSAATFARRANQLELGVADVAARIAALGQKRLVVTGGEPLLQAGKLAAMLDLLPGMAVEIETNGTVMPPAPVDARVTQYNVSPKLAHSGNPADLALKPAMLAHWAADERAFLKFVIAAPGDVDEVSALAGTHAIPPQRIFLMPEGTTSATLHERLSWLAPLAMERGYRVTDRLHIHLFGDTRGT</sequence>
<evidence type="ECO:0000256" key="4">
    <source>
        <dbReference type="ARBA" id="ARBA00022842"/>
    </source>
</evidence>
<reference evidence="10 11" key="1">
    <citation type="submission" date="2019-12" db="EMBL/GenBank/DDBJ databases">
        <title>Genomic-based taxomic classification of the family Erythrobacteraceae.</title>
        <authorList>
            <person name="Xu L."/>
        </authorList>
    </citation>
    <scope>NUCLEOTIDE SEQUENCE [LARGE SCALE GENOMIC DNA]</scope>
    <source>
        <strain evidence="10 11">RC4-10-4</strain>
    </source>
</reference>
<dbReference type="HAMAP" id="MF_00917">
    <property type="entry name" value="QueE"/>
    <property type="match status" value="1"/>
</dbReference>
<feature type="binding site" evidence="8">
    <location>
        <begin position="19"/>
        <end position="21"/>
    </location>
    <ligand>
        <name>substrate</name>
    </ligand>
</feature>